<organism evidence="2 3">
    <name type="scientific">Allomyces macrogynus (strain ATCC 38327)</name>
    <name type="common">Allomyces javanicus var. macrogynus</name>
    <dbReference type="NCBI Taxonomy" id="578462"/>
    <lineage>
        <taxon>Eukaryota</taxon>
        <taxon>Fungi</taxon>
        <taxon>Fungi incertae sedis</taxon>
        <taxon>Blastocladiomycota</taxon>
        <taxon>Blastocladiomycetes</taxon>
        <taxon>Blastocladiales</taxon>
        <taxon>Blastocladiaceae</taxon>
        <taxon>Allomyces</taxon>
    </lineage>
</organism>
<proteinExistence type="predicted"/>
<feature type="compositionally biased region" description="Low complexity" evidence="1">
    <location>
        <begin position="1"/>
        <end position="15"/>
    </location>
</feature>
<sequence length="258" mass="26469">MDARAPPTSAAAAAPSPAPAPAAVCSPCNPSLFPSELPPWHAVALPPPFPLAVPAPAPAHVAPCTTEPSAAATRSPARAANTASPTVAAILHASTTTTTAPASSPSKSIPPPTIFTSAPIPIVPAPLIPVPLLPAQSPAPDFSSSHTRSCSPSAAASSPSPPAAKRAKLSSSILKPSPAELAEKRKAQNRAAQPHKAALEERAIARDAEIAHLQHQVLALQNENAYLRALLRRSERMDPPSGHVVVRWSLGTGVRRRS</sequence>
<protein>
    <recommendedName>
        <fullName evidence="4">BZIP domain-containing protein</fullName>
    </recommendedName>
</protein>
<evidence type="ECO:0000313" key="2">
    <source>
        <dbReference type="EMBL" id="KNE61966.1"/>
    </source>
</evidence>
<feature type="region of interest" description="Disordered" evidence="1">
    <location>
        <begin position="60"/>
        <end position="83"/>
    </location>
</feature>
<feature type="compositionally biased region" description="Low complexity" evidence="1">
    <location>
        <begin position="148"/>
        <end position="158"/>
    </location>
</feature>
<evidence type="ECO:0000256" key="1">
    <source>
        <dbReference type="SAM" id="MobiDB-lite"/>
    </source>
</evidence>
<accession>A0A0L0SHK6</accession>
<dbReference type="Proteomes" id="UP000054350">
    <property type="component" value="Unassembled WGS sequence"/>
</dbReference>
<dbReference type="AlphaFoldDB" id="A0A0L0SHK6"/>
<name>A0A0L0SHK6_ALLM3</name>
<feature type="region of interest" description="Disordered" evidence="1">
    <location>
        <begin position="1"/>
        <end position="23"/>
    </location>
</feature>
<reference evidence="3" key="2">
    <citation type="submission" date="2009-11" db="EMBL/GenBank/DDBJ databases">
        <title>The Genome Sequence of Allomyces macrogynus strain ATCC 38327.</title>
        <authorList>
            <consortium name="The Broad Institute Genome Sequencing Platform"/>
            <person name="Russ C."/>
            <person name="Cuomo C."/>
            <person name="Shea T."/>
            <person name="Young S.K."/>
            <person name="Zeng Q."/>
            <person name="Koehrsen M."/>
            <person name="Haas B."/>
            <person name="Borodovsky M."/>
            <person name="Guigo R."/>
            <person name="Alvarado L."/>
            <person name="Berlin A."/>
            <person name="Borenstein D."/>
            <person name="Chen Z."/>
            <person name="Engels R."/>
            <person name="Freedman E."/>
            <person name="Gellesch M."/>
            <person name="Goldberg J."/>
            <person name="Griggs A."/>
            <person name="Gujja S."/>
            <person name="Heiman D."/>
            <person name="Hepburn T."/>
            <person name="Howarth C."/>
            <person name="Jen D."/>
            <person name="Larson L."/>
            <person name="Lewis B."/>
            <person name="Mehta T."/>
            <person name="Park D."/>
            <person name="Pearson M."/>
            <person name="Roberts A."/>
            <person name="Saif S."/>
            <person name="Shenoy N."/>
            <person name="Sisk P."/>
            <person name="Stolte C."/>
            <person name="Sykes S."/>
            <person name="Walk T."/>
            <person name="White J."/>
            <person name="Yandava C."/>
            <person name="Burger G."/>
            <person name="Gray M.W."/>
            <person name="Holland P.W.H."/>
            <person name="King N."/>
            <person name="Lang F.B.F."/>
            <person name="Roger A.J."/>
            <person name="Ruiz-Trillo I."/>
            <person name="Lander E."/>
            <person name="Nusbaum C."/>
        </authorList>
    </citation>
    <scope>NUCLEOTIDE SEQUENCE [LARGE SCALE GENOMIC DNA]</scope>
    <source>
        <strain evidence="3">ATCC 38327</strain>
    </source>
</reference>
<keyword evidence="3" id="KW-1185">Reference proteome</keyword>
<evidence type="ECO:0000313" key="3">
    <source>
        <dbReference type="Proteomes" id="UP000054350"/>
    </source>
</evidence>
<dbReference type="CDD" id="cd14688">
    <property type="entry name" value="bZIP_YAP"/>
    <property type="match status" value="1"/>
</dbReference>
<dbReference type="VEuPathDB" id="FungiDB:AMAG_07231"/>
<reference evidence="2 3" key="1">
    <citation type="submission" date="2009-11" db="EMBL/GenBank/DDBJ databases">
        <title>Annotation of Allomyces macrogynus ATCC 38327.</title>
        <authorList>
            <consortium name="The Broad Institute Genome Sequencing Platform"/>
            <person name="Russ C."/>
            <person name="Cuomo C."/>
            <person name="Burger G."/>
            <person name="Gray M.W."/>
            <person name="Holland P.W.H."/>
            <person name="King N."/>
            <person name="Lang F.B.F."/>
            <person name="Roger A.J."/>
            <person name="Ruiz-Trillo I."/>
            <person name="Young S.K."/>
            <person name="Zeng Q."/>
            <person name="Gargeya S."/>
            <person name="Fitzgerald M."/>
            <person name="Haas B."/>
            <person name="Abouelleil A."/>
            <person name="Alvarado L."/>
            <person name="Arachchi H.M."/>
            <person name="Berlin A."/>
            <person name="Chapman S.B."/>
            <person name="Gearin G."/>
            <person name="Goldberg J."/>
            <person name="Griggs A."/>
            <person name="Gujja S."/>
            <person name="Hansen M."/>
            <person name="Heiman D."/>
            <person name="Howarth C."/>
            <person name="Larimer J."/>
            <person name="Lui A."/>
            <person name="MacDonald P.J.P."/>
            <person name="McCowen C."/>
            <person name="Montmayeur A."/>
            <person name="Murphy C."/>
            <person name="Neiman D."/>
            <person name="Pearson M."/>
            <person name="Priest M."/>
            <person name="Roberts A."/>
            <person name="Saif S."/>
            <person name="Shea T."/>
            <person name="Sisk P."/>
            <person name="Stolte C."/>
            <person name="Sykes S."/>
            <person name="Wortman J."/>
            <person name="Nusbaum C."/>
            <person name="Birren B."/>
        </authorList>
    </citation>
    <scope>NUCLEOTIDE SEQUENCE [LARGE SCALE GENOMIC DNA]</scope>
    <source>
        <strain evidence="2 3">ATCC 38327</strain>
    </source>
</reference>
<dbReference type="EMBL" id="GG745339">
    <property type="protein sequence ID" value="KNE61966.1"/>
    <property type="molecule type" value="Genomic_DNA"/>
</dbReference>
<feature type="region of interest" description="Disordered" evidence="1">
    <location>
        <begin position="137"/>
        <end position="197"/>
    </location>
</feature>
<evidence type="ECO:0008006" key="4">
    <source>
        <dbReference type="Google" id="ProtNLM"/>
    </source>
</evidence>
<gene>
    <name evidence="2" type="ORF">AMAG_07231</name>
</gene>